<dbReference type="InterPro" id="IPR025543">
    <property type="entry name" value="Dodecin-like"/>
</dbReference>
<proteinExistence type="predicted"/>
<comment type="caution">
    <text evidence="1">The sequence shown here is derived from an EMBL/GenBank/DDBJ whole genome shotgun (WGS) entry which is preliminary data.</text>
</comment>
<evidence type="ECO:0008006" key="3">
    <source>
        <dbReference type="Google" id="ProtNLM"/>
    </source>
</evidence>
<organism evidence="1 2">
    <name type="scientific">Streptomyces paromomycinus</name>
    <name type="common">Streptomyces rimosus subsp. paromomycinus</name>
    <dbReference type="NCBI Taxonomy" id="92743"/>
    <lineage>
        <taxon>Bacteria</taxon>
        <taxon>Bacillati</taxon>
        <taxon>Actinomycetota</taxon>
        <taxon>Actinomycetes</taxon>
        <taxon>Kitasatosporales</taxon>
        <taxon>Streptomycetaceae</taxon>
        <taxon>Streptomyces</taxon>
    </lineage>
</organism>
<dbReference type="PANTHER" id="PTHR39324">
    <property type="entry name" value="CALCIUM DODECIN"/>
    <property type="match status" value="1"/>
</dbReference>
<dbReference type="Gene3D" id="3.30.1660.10">
    <property type="entry name" value="Flavin-binding protein dodecin"/>
    <property type="match status" value="1"/>
</dbReference>
<dbReference type="AlphaFoldDB" id="A0A401VW50"/>
<dbReference type="InterPro" id="IPR050049">
    <property type="entry name" value="Dodecin_bact"/>
</dbReference>
<evidence type="ECO:0000313" key="1">
    <source>
        <dbReference type="EMBL" id="GCD41276.1"/>
    </source>
</evidence>
<gene>
    <name evidence="1" type="ORF">GKJPGBOP_00929</name>
</gene>
<sequence>MSNHTYRVTEIVGTSPEGVDAAIRNGVKRAARTLRGLDWFEVTQVRGHIVDGDIEHYQVGLKVGFRLEDADEG</sequence>
<dbReference type="InterPro" id="IPR036694">
    <property type="entry name" value="Dodecin-like_sf"/>
</dbReference>
<dbReference type="GeneID" id="95620072"/>
<dbReference type="Pfam" id="PF07311">
    <property type="entry name" value="Dodecin"/>
    <property type="match status" value="1"/>
</dbReference>
<name>A0A401VW50_STREY</name>
<evidence type="ECO:0000313" key="2">
    <source>
        <dbReference type="Proteomes" id="UP000286746"/>
    </source>
</evidence>
<dbReference type="NCBIfam" id="NF043052">
    <property type="entry name" value="DodecBact"/>
    <property type="match status" value="1"/>
</dbReference>
<dbReference type="InterPro" id="IPR009923">
    <property type="entry name" value="Dodecin"/>
</dbReference>
<dbReference type="Proteomes" id="UP000286746">
    <property type="component" value="Unassembled WGS sequence"/>
</dbReference>
<dbReference type="PANTHER" id="PTHR39324:SF1">
    <property type="entry name" value="CALCIUM DODECIN"/>
    <property type="match status" value="1"/>
</dbReference>
<keyword evidence="2" id="KW-1185">Reference proteome</keyword>
<reference evidence="1 2" key="1">
    <citation type="submission" date="2018-11" db="EMBL/GenBank/DDBJ databases">
        <title>Whole genome sequence of Streptomyces paromomycinus NBRC 15454(T).</title>
        <authorList>
            <person name="Komaki H."/>
            <person name="Tamura T."/>
        </authorList>
    </citation>
    <scope>NUCLEOTIDE SEQUENCE [LARGE SCALE GENOMIC DNA]</scope>
    <source>
        <strain evidence="1 2">NBRC 15454</strain>
    </source>
</reference>
<dbReference type="EMBL" id="BHZD01000001">
    <property type="protein sequence ID" value="GCD41276.1"/>
    <property type="molecule type" value="Genomic_DNA"/>
</dbReference>
<dbReference type="SUPFAM" id="SSF89807">
    <property type="entry name" value="Dodecin-like"/>
    <property type="match status" value="1"/>
</dbReference>
<accession>A0A401VW50</accession>
<dbReference type="RefSeq" id="WP_125043833.1">
    <property type="nucleotide sequence ID" value="NZ_BHZD01000001.1"/>
</dbReference>
<protein>
    <recommendedName>
        <fullName evidence="3">Dodecin family protein</fullName>
    </recommendedName>
</protein>